<keyword evidence="2" id="KW-1185">Reference proteome</keyword>
<dbReference type="Proteomes" id="UP000682782">
    <property type="component" value="Chromosome"/>
</dbReference>
<name>A0AC61MXQ1_9FIRM</name>
<sequence length="63" mass="7245">MFAEKIRELRQSRNLSEAALDEIFGLMRGTVSNWEHGFSVPDEELIDDIADYFKVKRSELIGA</sequence>
<reference evidence="1" key="1">
    <citation type="submission" date="2021-01" db="EMBL/GenBank/DDBJ databases">
        <title>Complete genome sequence of Clostridiales bacterium R-7.</title>
        <authorList>
            <person name="Mahoney-Kurpe S.C."/>
            <person name="Palevich N."/>
            <person name="Koike S."/>
            <person name="Moon C.D."/>
            <person name="Attwood G.T."/>
        </authorList>
    </citation>
    <scope>NUCLEOTIDE SEQUENCE</scope>
    <source>
        <strain evidence="1">R-7</strain>
    </source>
</reference>
<organism evidence="1 2">
    <name type="scientific">Aristaeella hokkaidonensis</name>
    <dbReference type="NCBI Taxonomy" id="3046382"/>
    <lineage>
        <taxon>Bacteria</taxon>
        <taxon>Bacillati</taxon>
        <taxon>Bacillota</taxon>
        <taxon>Clostridia</taxon>
        <taxon>Eubacteriales</taxon>
        <taxon>Aristaeellaceae</taxon>
        <taxon>Aristaeella</taxon>
    </lineage>
</organism>
<gene>
    <name evidence="1" type="ORF">JYE49_02585</name>
</gene>
<dbReference type="EMBL" id="CP068393">
    <property type="protein sequence ID" value="QUC67607.1"/>
    <property type="molecule type" value="Genomic_DNA"/>
</dbReference>
<evidence type="ECO:0000313" key="2">
    <source>
        <dbReference type="Proteomes" id="UP000682782"/>
    </source>
</evidence>
<evidence type="ECO:0000313" key="1">
    <source>
        <dbReference type="EMBL" id="QUC67607.1"/>
    </source>
</evidence>
<proteinExistence type="predicted"/>
<protein>
    <submittedName>
        <fullName evidence="1">Helix-turn-helix transcriptional regulator</fullName>
    </submittedName>
</protein>
<accession>A0AC61MXQ1</accession>